<dbReference type="PANTHER" id="PTHR18895">
    <property type="entry name" value="HEMK METHYLTRANSFERASE"/>
    <property type="match status" value="1"/>
</dbReference>
<dbReference type="InterPro" id="IPR002052">
    <property type="entry name" value="DNA_methylase_N6_adenine_CS"/>
</dbReference>
<protein>
    <recommendedName>
        <fullName evidence="5">Release factor glutamine methyltransferase</fullName>
        <shortName evidence="5">RF MTase</shortName>
        <ecNumber evidence="5">2.1.1.297</ecNumber>
    </recommendedName>
    <alternativeName>
        <fullName evidence="5">N5-glutamine methyltransferase PrmC</fullName>
    </alternativeName>
    <alternativeName>
        <fullName evidence="5">Protein-(glutamine-N5) MTase PrmC</fullName>
    </alternativeName>
    <alternativeName>
        <fullName evidence="5">Protein-glutamine N-methyltransferase PrmC</fullName>
    </alternativeName>
</protein>
<organism evidence="8 9">
    <name type="scientific">Aliiroseovarius pelagivivens</name>
    <dbReference type="NCBI Taxonomy" id="1639690"/>
    <lineage>
        <taxon>Bacteria</taxon>
        <taxon>Pseudomonadati</taxon>
        <taxon>Pseudomonadota</taxon>
        <taxon>Alphaproteobacteria</taxon>
        <taxon>Rhodobacterales</taxon>
        <taxon>Paracoccaceae</taxon>
        <taxon>Aliiroseovarius</taxon>
    </lineage>
</organism>
<reference evidence="8 9" key="1">
    <citation type="submission" date="2018-03" db="EMBL/GenBank/DDBJ databases">
        <authorList>
            <person name="Keele B.F."/>
        </authorList>
    </citation>
    <scope>NUCLEOTIDE SEQUENCE [LARGE SCALE GENOMIC DNA]</scope>
    <source>
        <strain evidence="8 9">CECT 8811</strain>
    </source>
</reference>
<dbReference type="Gene3D" id="3.40.50.150">
    <property type="entry name" value="Vaccinia Virus protein VP39"/>
    <property type="match status" value="1"/>
</dbReference>
<dbReference type="InterPro" id="IPR050320">
    <property type="entry name" value="N5-glutamine_MTase"/>
</dbReference>
<dbReference type="InterPro" id="IPR004556">
    <property type="entry name" value="HemK-like"/>
</dbReference>
<sequence length="282" mass="30344">MTTGSMLLAGAVGRLRTAGIDDPAVDARLLLAHALEVDRSRLTLVLQDDVTPDQAAAFERAIEARLDRQPVAQIVGQRAFYGRDFIVTPYVLDPRPDTELLVDLALSAPFENVLDLGTGSGCILLSLLAERPDAVGQGVDLSDKALAVAHRNAVQLDVQDRVTLHEGSWFDAIDDAARFDLIVSNPPYITQDEMTVLSPEVRDWEPHMALTPGGDGLDAYRIISKVAPEYLAVGGRLLLEIGHLQAAAVTDLCRAAGFQTVDAHQDLAGKDRVVAASDYMAV</sequence>
<dbReference type="AlphaFoldDB" id="A0A2R8AJC9"/>
<accession>A0A2R8AJC9</accession>
<evidence type="ECO:0000256" key="4">
    <source>
        <dbReference type="ARBA" id="ARBA00048391"/>
    </source>
</evidence>
<evidence type="ECO:0000259" key="7">
    <source>
        <dbReference type="Pfam" id="PF17827"/>
    </source>
</evidence>
<dbReference type="InterPro" id="IPR019874">
    <property type="entry name" value="RF_methyltr_PrmC"/>
</dbReference>
<dbReference type="NCBIfam" id="TIGR00536">
    <property type="entry name" value="hemK_fam"/>
    <property type="match status" value="1"/>
</dbReference>
<dbReference type="InterPro" id="IPR007848">
    <property type="entry name" value="Small_mtfrase_dom"/>
</dbReference>
<dbReference type="Pfam" id="PF17827">
    <property type="entry name" value="PrmC_N"/>
    <property type="match status" value="1"/>
</dbReference>
<comment type="similarity">
    <text evidence="5">Belongs to the protein N5-glutamine methyltransferase family. PrmC subfamily.</text>
</comment>
<name>A0A2R8AJC9_9RHOB</name>
<comment type="catalytic activity">
    <reaction evidence="4 5">
        <text>L-glutaminyl-[peptide chain release factor] + S-adenosyl-L-methionine = N(5)-methyl-L-glutaminyl-[peptide chain release factor] + S-adenosyl-L-homocysteine + H(+)</text>
        <dbReference type="Rhea" id="RHEA:42896"/>
        <dbReference type="Rhea" id="RHEA-COMP:10271"/>
        <dbReference type="Rhea" id="RHEA-COMP:10272"/>
        <dbReference type="ChEBI" id="CHEBI:15378"/>
        <dbReference type="ChEBI" id="CHEBI:30011"/>
        <dbReference type="ChEBI" id="CHEBI:57856"/>
        <dbReference type="ChEBI" id="CHEBI:59789"/>
        <dbReference type="ChEBI" id="CHEBI:61891"/>
        <dbReference type="EC" id="2.1.1.297"/>
    </reaction>
</comment>
<feature type="binding site" evidence="5">
    <location>
        <position position="140"/>
    </location>
    <ligand>
        <name>S-adenosyl-L-methionine</name>
        <dbReference type="ChEBI" id="CHEBI:59789"/>
    </ligand>
</feature>
<feature type="domain" description="Methyltransferase small" evidence="6">
    <location>
        <begin position="98"/>
        <end position="194"/>
    </location>
</feature>
<evidence type="ECO:0000256" key="2">
    <source>
        <dbReference type="ARBA" id="ARBA00022679"/>
    </source>
</evidence>
<feature type="binding site" evidence="5">
    <location>
        <begin position="117"/>
        <end position="121"/>
    </location>
    <ligand>
        <name>S-adenosyl-L-methionine</name>
        <dbReference type="ChEBI" id="CHEBI:59789"/>
    </ligand>
</feature>
<dbReference type="Gene3D" id="1.10.8.10">
    <property type="entry name" value="DNA helicase RuvA subunit, C-terminal domain"/>
    <property type="match status" value="1"/>
</dbReference>
<dbReference type="CDD" id="cd02440">
    <property type="entry name" value="AdoMet_MTases"/>
    <property type="match status" value="1"/>
</dbReference>
<evidence type="ECO:0000256" key="5">
    <source>
        <dbReference type="HAMAP-Rule" id="MF_02126"/>
    </source>
</evidence>
<comment type="function">
    <text evidence="5">Methylates the class 1 translation termination release factors RF1/PrfA and RF2/PrfB on the glutamine residue of the universally conserved GGQ motif.</text>
</comment>
<dbReference type="InterPro" id="IPR040758">
    <property type="entry name" value="PrmC_N"/>
</dbReference>
<dbReference type="PANTHER" id="PTHR18895:SF74">
    <property type="entry name" value="MTRF1L RELEASE FACTOR GLUTAMINE METHYLTRANSFERASE"/>
    <property type="match status" value="1"/>
</dbReference>
<dbReference type="GO" id="GO:0032259">
    <property type="term" value="P:methylation"/>
    <property type="evidence" value="ECO:0007669"/>
    <property type="project" value="UniProtKB-KW"/>
</dbReference>
<dbReference type="NCBIfam" id="TIGR03534">
    <property type="entry name" value="RF_mod_PrmC"/>
    <property type="match status" value="1"/>
</dbReference>
<dbReference type="EMBL" id="OMOI01000001">
    <property type="protein sequence ID" value="SPF76162.1"/>
    <property type="molecule type" value="Genomic_DNA"/>
</dbReference>
<feature type="binding site" evidence="5">
    <location>
        <position position="185"/>
    </location>
    <ligand>
        <name>S-adenosyl-L-methionine</name>
        <dbReference type="ChEBI" id="CHEBI:59789"/>
    </ligand>
</feature>
<dbReference type="InterPro" id="IPR029063">
    <property type="entry name" value="SAM-dependent_MTases_sf"/>
</dbReference>
<evidence type="ECO:0000259" key="6">
    <source>
        <dbReference type="Pfam" id="PF05175"/>
    </source>
</evidence>
<keyword evidence="9" id="KW-1185">Reference proteome</keyword>
<proteinExistence type="inferred from homology"/>
<keyword evidence="3 5" id="KW-0949">S-adenosyl-L-methionine</keyword>
<gene>
    <name evidence="5 8" type="primary">prmC</name>
    <name evidence="8" type="ORF">ALP8811_01162</name>
</gene>
<keyword evidence="2 5" id="KW-0808">Transferase</keyword>
<feature type="domain" description="Release factor glutamine methyltransferase N-terminal" evidence="7">
    <location>
        <begin position="7"/>
        <end position="76"/>
    </location>
</feature>
<dbReference type="PROSITE" id="PS00092">
    <property type="entry name" value="N6_MTASE"/>
    <property type="match status" value="1"/>
</dbReference>
<dbReference type="GO" id="GO:0003676">
    <property type="term" value="F:nucleic acid binding"/>
    <property type="evidence" value="ECO:0007669"/>
    <property type="project" value="InterPro"/>
</dbReference>
<dbReference type="Pfam" id="PF05175">
    <property type="entry name" value="MTS"/>
    <property type="match status" value="1"/>
</dbReference>
<dbReference type="EC" id="2.1.1.297" evidence="5"/>
<dbReference type="Proteomes" id="UP000244911">
    <property type="component" value="Unassembled WGS sequence"/>
</dbReference>
<keyword evidence="1 5" id="KW-0489">Methyltransferase</keyword>
<feature type="binding site" evidence="5">
    <location>
        <begin position="185"/>
        <end position="188"/>
    </location>
    <ligand>
        <name>substrate</name>
    </ligand>
</feature>
<evidence type="ECO:0000256" key="1">
    <source>
        <dbReference type="ARBA" id="ARBA00022603"/>
    </source>
</evidence>
<dbReference type="HAMAP" id="MF_02126">
    <property type="entry name" value="RF_methyltr_PrmC"/>
    <property type="match status" value="1"/>
</dbReference>
<feature type="binding site" evidence="5">
    <location>
        <position position="169"/>
    </location>
    <ligand>
        <name>S-adenosyl-L-methionine</name>
        <dbReference type="ChEBI" id="CHEBI:59789"/>
    </ligand>
</feature>
<dbReference type="SUPFAM" id="SSF53335">
    <property type="entry name" value="S-adenosyl-L-methionine-dependent methyltransferases"/>
    <property type="match status" value="1"/>
</dbReference>
<evidence type="ECO:0000256" key="3">
    <source>
        <dbReference type="ARBA" id="ARBA00022691"/>
    </source>
</evidence>
<dbReference type="GO" id="GO:0102559">
    <property type="term" value="F:peptide chain release factor N(5)-glutamine methyltransferase activity"/>
    <property type="evidence" value="ECO:0007669"/>
    <property type="project" value="UniProtKB-EC"/>
</dbReference>
<evidence type="ECO:0000313" key="8">
    <source>
        <dbReference type="EMBL" id="SPF76162.1"/>
    </source>
</evidence>
<evidence type="ECO:0000313" key="9">
    <source>
        <dbReference type="Proteomes" id="UP000244911"/>
    </source>
</evidence>